<evidence type="ECO:0000313" key="1">
    <source>
        <dbReference type="EMBL" id="OHV42221.1"/>
    </source>
</evidence>
<reference evidence="2" key="1">
    <citation type="submission" date="2016-07" db="EMBL/GenBank/DDBJ databases">
        <title>Frankia sp. NRRL B-16219 Genome sequencing.</title>
        <authorList>
            <person name="Ghodhbane-Gtari F."/>
            <person name="Swanson E."/>
            <person name="Gueddou A."/>
            <person name="Louati M."/>
            <person name="Nouioui I."/>
            <person name="Hezbri K."/>
            <person name="Abebe-Akele F."/>
            <person name="Simpson S."/>
            <person name="Morris K."/>
            <person name="Thomas K."/>
            <person name="Gtari M."/>
            <person name="Tisa L.S."/>
        </authorList>
    </citation>
    <scope>NUCLEOTIDE SEQUENCE [LARGE SCALE GENOMIC DNA]</scope>
    <source>
        <strain evidence="2">NRRL B-16219</strain>
    </source>
</reference>
<dbReference type="AlphaFoldDB" id="A0A1S1R8Z7"/>
<organism evidence="1 2">
    <name type="scientific">Parafrankia soli</name>
    <dbReference type="NCBI Taxonomy" id="2599596"/>
    <lineage>
        <taxon>Bacteria</taxon>
        <taxon>Bacillati</taxon>
        <taxon>Actinomycetota</taxon>
        <taxon>Actinomycetes</taxon>
        <taxon>Frankiales</taxon>
        <taxon>Frankiaceae</taxon>
        <taxon>Parafrankia</taxon>
    </lineage>
</organism>
<dbReference type="Proteomes" id="UP000179769">
    <property type="component" value="Unassembled WGS sequence"/>
</dbReference>
<name>A0A1S1R8Z7_9ACTN</name>
<proteinExistence type="predicted"/>
<gene>
    <name evidence="1" type="ORF">BBK14_11410</name>
</gene>
<sequence>MLITFYGASDDLVEVSGCPGADEFNHYGNQPWRGDLIAPDGVAMRVHLAFDGCWHVGVGQTDEGLPLPQWPLSFTSGPDESRQYAPSYSAVLVVDAPDGTRMENVGTLR</sequence>
<dbReference type="EMBL" id="MAXA01000047">
    <property type="protein sequence ID" value="OHV42221.1"/>
    <property type="molecule type" value="Genomic_DNA"/>
</dbReference>
<dbReference type="OrthoDB" id="4559212at2"/>
<accession>A0A1S1R8Z7</accession>
<protein>
    <submittedName>
        <fullName evidence="1">Uncharacterized protein</fullName>
    </submittedName>
</protein>
<dbReference type="RefSeq" id="WP_071060242.1">
    <property type="nucleotide sequence ID" value="NZ_MAXA01000047.1"/>
</dbReference>
<comment type="caution">
    <text evidence="1">The sequence shown here is derived from an EMBL/GenBank/DDBJ whole genome shotgun (WGS) entry which is preliminary data.</text>
</comment>
<evidence type="ECO:0000313" key="2">
    <source>
        <dbReference type="Proteomes" id="UP000179769"/>
    </source>
</evidence>
<keyword evidence="2" id="KW-1185">Reference proteome</keyword>